<dbReference type="Pfam" id="PF07885">
    <property type="entry name" value="Ion_trans_2"/>
    <property type="match status" value="1"/>
</dbReference>
<proteinExistence type="predicted"/>
<reference evidence="3 4" key="1">
    <citation type="submission" date="2016-10" db="EMBL/GenBank/DDBJ databases">
        <authorList>
            <person name="de Groot N.N."/>
        </authorList>
    </citation>
    <scope>NUCLEOTIDE SEQUENCE [LARGE SCALE GENOMIC DNA]</scope>
    <source>
        <strain evidence="3 4">DSM 23042</strain>
    </source>
</reference>
<evidence type="ECO:0000256" key="1">
    <source>
        <dbReference type="SAM" id="Phobius"/>
    </source>
</evidence>
<dbReference type="Proteomes" id="UP000198885">
    <property type="component" value="Unassembled WGS sequence"/>
</dbReference>
<dbReference type="STRING" id="641238.SAMN04490244_10215"/>
<dbReference type="EMBL" id="FOGU01000002">
    <property type="protein sequence ID" value="SER64813.1"/>
    <property type="molecule type" value="Genomic_DNA"/>
</dbReference>
<keyword evidence="4" id="KW-1185">Reference proteome</keyword>
<gene>
    <name evidence="3" type="ORF">SAMN04490244_10215</name>
</gene>
<evidence type="ECO:0000259" key="2">
    <source>
        <dbReference type="Pfam" id="PF07885"/>
    </source>
</evidence>
<keyword evidence="1" id="KW-1133">Transmembrane helix</keyword>
<keyword evidence="1" id="KW-0472">Membrane</keyword>
<organism evidence="3 4">
    <name type="scientific">Tranquillimonas rosea</name>
    <dbReference type="NCBI Taxonomy" id="641238"/>
    <lineage>
        <taxon>Bacteria</taxon>
        <taxon>Pseudomonadati</taxon>
        <taxon>Pseudomonadota</taxon>
        <taxon>Alphaproteobacteria</taxon>
        <taxon>Rhodobacterales</taxon>
        <taxon>Roseobacteraceae</taxon>
        <taxon>Tranquillimonas</taxon>
    </lineage>
</organism>
<name>A0A1H9QYN5_9RHOB</name>
<feature type="transmembrane region" description="Helical" evidence="1">
    <location>
        <begin position="107"/>
        <end position="132"/>
    </location>
</feature>
<dbReference type="AlphaFoldDB" id="A0A1H9QYN5"/>
<feature type="transmembrane region" description="Helical" evidence="1">
    <location>
        <begin position="39"/>
        <end position="64"/>
    </location>
</feature>
<feature type="domain" description="Potassium channel" evidence="2">
    <location>
        <begin position="55"/>
        <end position="133"/>
    </location>
</feature>
<dbReference type="SUPFAM" id="SSF81324">
    <property type="entry name" value="Voltage-gated potassium channels"/>
    <property type="match status" value="1"/>
</dbReference>
<accession>A0A1H9QYN5</accession>
<evidence type="ECO:0000313" key="4">
    <source>
        <dbReference type="Proteomes" id="UP000198885"/>
    </source>
</evidence>
<dbReference type="Gene3D" id="1.10.287.70">
    <property type="match status" value="1"/>
</dbReference>
<protein>
    <submittedName>
        <fullName evidence="3">Ion channel</fullName>
    </submittedName>
</protein>
<dbReference type="RefSeq" id="WP_177190367.1">
    <property type="nucleotide sequence ID" value="NZ_CBDDGO010000004.1"/>
</dbReference>
<dbReference type="InterPro" id="IPR013099">
    <property type="entry name" value="K_chnl_dom"/>
</dbReference>
<keyword evidence="1" id="KW-0812">Transmembrane</keyword>
<evidence type="ECO:0000313" key="3">
    <source>
        <dbReference type="EMBL" id="SER64813.1"/>
    </source>
</evidence>
<sequence>MGLIVGFILVAVMGVIHHFGLRALERISGYDKWQPNRTILTVFMGLLVLHTAEILLWAVAYLALQSDPLRPVFGQLIQTGGRTFGDLVYFSGMSFVTLGYTEMKSAGAIRLVGLMQSLGGFMVLTWSATYIYSAWQRAFRLAGQTG</sequence>